<evidence type="ECO:0000256" key="2">
    <source>
        <dbReference type="ARBA" id="ARBA00022692"/>
    </source>
</evidence>
<organism evidence="8">
    <name type="scientific">Chrysotila carterae</name>
    <name type="common">Marine alga</name>
    <name type="synonym">Syracosphaera carterae</name>
    <dbReference type="NCBI Taxonomy" id="13221"/>
    <lineage>
        <taxon>Eukaryota</taxon>
        <taxon>Haptista</taxon>
        <taxon>Haptophyta</taxon>
        <taxon>Prymnesiophyceae</taxon>
        <taxon>Isochrysidales</taxon>
        <taxon>Isochrysidaceae</taxon>
        <taxon>Chrysotila</taxon>
    </lineage>
</organism>
<protein>
    <recommendedName>
        <fullName evidence="7">Sugar phosphate transporter domain-containing protein</fullName>
    </recommendedName>
</protein>
<feature type="domain" description="Sugar phosphate transporter" evidence="7">
    <location>
        <begin position="251"/>
        <end position="529"/>
    </location>
</feature>
<dbReference type="GO" id="GO:0016020">
    <property type="term" value="C:membrane"/>
    <property type="evidence" value="ECO:0007669"/>
    <property type="project" value="UniProtKB-SubCell"/>
</dbReference>
<feature type="region of interest" description="Disordered" evidence="5">
    <location>
        <begin position="588"/>
        <end position="613"/>
    </location>
</feature>
<sequence>MSAMAPKITAGGAAAAAMSALAQPHRRHRRCSVLSGLGLLALLSVDLSSARAIDSKRTQANTGAARAPSAQIASRSNGVSAVFSHNSSSGSKITDLQHIPSKSSKVQVPAAAVPHSKLKSVHRKPTPMASATPGHVISQTAQEEDQLPRKLNDVPGAADADADAPLSATHGGVNAAMHAGANSSKPGGRAPSCGGCDRRESALSKTMRLATYGRAFQGIGPIKSAIFGACVLVCICLAMRRMFSQEILLTLFYSLLYLVASPTAILVNKILMKDYGFGYPVLVSAIGQAATSLCSAAVVAFGHETLENGRKVPTQNMLVLGGASALALVLGQYPYLYLTVAFIQMLKAFSPAYMVVFLSCMGVEYPSRRVIFCVLGLSICTAVASAGEVNFNLIGVLFMAGASCSDALRLVLAQKLLKNHKMRPMETLYYTSPVCLLWMLPAALITEMPMAIRNSSFSLVYKHPLMFLASGFSGFFVNITSFLLVKRTSSMTLKTMTMTRNGGLVIFSAVLMGETITTLETVGYTGLLFFFTLYTYAKAFEKEAPAATDRRRDSSTDYAEETKEAQDHVPLINSAAAREGKCHVSPLSQSAVAPNGCATKSTFSPSSTSSSPL</sequence>
<comment type="subcellular location">
    <subcellularLocation>
        <location evidence="1">Membrane</location>
        <topology evidence="1">Multi-pass membrane protein</topology>
    </subcellularLocation>
</comment>
<dbReference type="InterPro" id="IPR050186">
    <property type="entry name" value="TPT_transporter"/>
</dbReference>
<keyword evidence="2 6" id="KW-0812">Transmembrane</keyword>
<keyword evidence="3 6" id="KW-1133">Transmembrane helix</keyword>
<feature type="region of interest" description="Disordered" evidence="5">
    <location>
        <begin position="104"/>
        <end position="196"/>
    </location>
</feature>
<feature type="compositionally biased region" description="Basic residues" evidence="5">
    <location>
        <begin position="116"/>
        <end position="125"/>
    </location>
</feature>
<feature type="transmembrane region" description="Helical" evidence="6">
    <location>
        <begin position="465"/>
        <end position="485"/>
    </location>
</feature>
<dbReference type="Pfam" id="PF03151">
    <property type="entry name" value="TPT"/>
    <property type="match status" value="1"/>
</dbReference>
<dbReference type="PANTHER" id="PTHR11132">
    <property type="entry name" value="SOLUTE CARRIER FAMILY 35"/>
    <property type="match status" value="1"/>
</dbReference>
<evidence type="ECO:0000256" key="4">
    <source>
        <dbReference type="ARBA" id="ARBA00023136"/>
    </source>
</evidence>
<feature type="transmembrane region" description="Helical" evidence="6">
    <location>
        <begin position="428"/>
        <end position="445"/>
    </location>
</feature>
<feature type="transmembrane region" description="Helical" evidence="6">
    <location>
        <begin position="251"/>
        <end position="271"/>
    </location>
</feature>
<feature type="transmembrane region" description="Helical" evidence="6">
    <location>
        <begin position="336"/>
        <end position="358"/>
    </location>
</feature>
<dbReference type="EMBL" id="HBIZ01041498">
    <property type="protein sequence ID" value="CAE0773897.1"/>
    <property type="molecule type" value="Transcribed_RNA"/>
</dbReference>
<reference evidence="8" key="1">
    <citation type="submission" date="2021-01" db="EMBL/GenBank/DDBJ databases">
        <authorList>
            <person name="Corre E."/>
            <person name="Pelletier E."/>
            <person name="Niang G."/>
            <person name="Scheremetjew M."/>
            <person name="Finn R."/>
            <person name="Kale V."/>
            <person name="Holt S."/>
            <person name="Cochrane G."/>
            <person name="Meng A."/>
            <person name="Brown T."/>
            <person name="Cohen L."/>
        </authorList>
    </citation>
    <scope>NUCLEOTIDE SEQUENCE</scope>
    <source>
        <strain evidence="8">CCMP645</strain>
    </source>
</reference>
<evidence type="ECO:0000256" key="1">
    <source>
        <dbReference type="ARBA" id="ARBA00004141"/>
    </source>
</evidence>
<accession>A0A7S4BQU5</accession>
<keyword evidence="4 6" id="KW-0472">Membrane</keyword>
<proteinExistence type="predicted"/>
<feature type="transmembrane region" description="Helical" evidence="6">
    <location>
        <begin position="393"/>
        <end position="412"/>
    </location>
</feature>
<evidence type="ECO:0000259" key="7">
    <source>
        <dbReference type="Pfam" id="PF03151"/>
    </source>
</evidence>
<feature type="transmembrane region" description="Helical" evidence="6">
    <location>
        <begin position="218"/>
        <end position="239"/>
    </location>
</feature>
<evidence type="ECO:0000313" key="8">
    <source>
        <dbReference type="EMBL" id="CAE0773897.1"/>
    </source>
</evidence>
<feature type="transmembrane region" description="Helical" evidence="6">
    <location>
        <begin position="313"/>
        <end position="330"/>
    </location>
</feature>
<evidence type="ECO:0000256" key="5">
    <source>
        <dbReference type="SAM" id="MobiDB-lite"/>
    </source>
</evidence>
<feature type="transmembrane region" description="Helical" evidence="6">
    <location>
        <begin position="370"/>
        <end position="387"/>
    </location>
</feature>
<evidence type="ECO:0000256" key="3">
    <source>
        <dbReference type="ARBA" id="ARBA00022989"/>
    </source>
</evidence>
<feature type="compositionally biased region" description="Low complexity" evidence="5">
    <location>
        <begin position="601"/>
        <end position="613"/>
    </location>
</feature>
<feature type="transmembrane region" description="Helical" evidence="6">
    <location>
        <begin position="277"/>
        <end position="301"/>
    </location>
</feature>
<name>A0A7S4BQU5_CHRCT</name>
<evidence type="ECO:0000256" key="6">
    <source>
        <dbReference type="SAM" id="Phobius"/>
    </source>
</evidence>
<dbReference type="AlphaFoldDB" id="A0A7S4BQU5"/>
<gene>
    <name evidence="8" type="ORF">PCAR00345_LOCUS26509</name>
</gene>
<dbReference type="InterPro" id="IPR004853">
    <property type="entry name" value="Sugar_P_trans_dom"/>
</dbReference>